<dbReference type="STRING" id="1265818.MAQA_01417"/>
<accession>W7B9J9</accession>
<name>W7B9J9_9LIST</name>
<sequence>MQLNEAAVGDHVTITHLNVSSDLLKKRLLALGCVEGCELCIKQKGFFSWSLYFRNKGAAH</sequence>
<dbReference type="AlphaFoldDB" id="W7B9J9"/>
<feature type="domain" description="Ferrous iron transporter FeoA-like" evidence="2">
    <location>
        <begin position="1"/>
        <end position="54"/>
    </location>
</feature>
<dbReference type="Gene3D" id="2.30.30.90">
    <property type="match status" value="1"/>
</dbReference>
<evidence type="ECO:0000313" key="4">
    <source>
        <dbReference type="Proteomes" id="UP000019246"/>
    </source>
</evidence>
<keyword evidence="1" id="KW-0408">Iron</keyword>
<dbReference type="PATRIC" id="fig|1265818.5.peg.287"/>
<comment type="caution">
    <text evidence="3">The sequence shown here is derived from an EMBL/GenBank/DDBJ whole genome shotgun (WGS) entry which is preliminary data.</text>
</comment>
<evidence type="ECO:0000259" key="2">
    <source>
        <dbReference type="Pfam" id="PF04023"/>
    </source>
</evidence>
<dbReference type="Proteomes" id="UP000019246">
    <property type="component" value="Unassembled WGS sequence"/>
</dbReference>
<dbReference type="InterPro" id="IPR038157">
    <property type="entry name" value="FeoA_core_dom"/>
</dbReference>
<dbReference type="InterPro" id="IPR008988">
    <property type="entry name" value="Transcriptional_repressor_C"/>
</dbReference>
<keyword evidence="4" id="KW-1185">Reference proteome</keyword>
<dbReference type="EMBL" id="AOCG01000002">
    <property type="protein sequence ID" value="EUJ21370.1"/>
    <property type="molecule type" value="Genomic_DNA"/>
</dbReference>
<reference evidence="3 4" key="1">
    <citation type="journal article" date="2014" name="Int. J. Syst. Evol. Microbiol.">
        <title>Listeria floridensis sp. nov., Listeria aquatica sp. nov., Listeria cornellensis sp. nov., Listeria riparia sp. nov. and Listeria grandensis sp. nov., from agricultural and natural environments.</title>
        <authorList>
            <person name="den Bakker H.C."/>
            <person name="Warchocki S."/>
            <person name="Wright E.M."/>
            <person name="Allred A.F."/>
            <person name="Ahlstrom C."/>
            <person name="Manuel C.S."/>
            <person name="Stasiewicz M.J."/>
            <person name="Burrell A."/>
            <person name="Roof S."/>
            <person name="Strawn L."/>
            <person name="Fortes E.D."/>
            <person name="Nightingale K.K."/>
            <person name="Kephart D."/>
            <person name="Wiedmann M."/>
        </authorList>
    </citation>
    <scope>NUCLEOTIDE SEQUENCE [LARGE SCALE GENOMIC DNA]</scope>
    <source>
        <strain evidence="3 4">FSL S10-1188</strain>
    </source>
</reference>
<evidence type="ECO:0000256" key="1">
    <source>
        <dbReference type="ARBA" id="ARBA00023004"/>
    </source>
</evidence>
<dbReference type="GO" id="GO:0046914">
    <property type="term" value="F:transition metal ion binding"/>
    <property type="evidence" value="ECO:0007669"/>
    <property type="project" value="InterPro"/>
</dbReference>
<dbReference type="SUPFAM" id="SSF50037">
    <property type="entry name" value="C-terminal domain of transcriptional repressors"/>
    <property type="match status" value="1"/>
</dbReference>
<dbReference type="Pfam" id="PF04023">
    <property type="entry name" value="FeoA"/>
    <property type="match status" value="1"/>
</dbReference>
<protein>
    <submittedName>
        <fullName evidence="3">Ferrous iron transport protein A</fullName>
    </submittedName>
</protein>
<evidence type="ECO:0000313" key="3">
    <source>
        <dbReference type="EMBL" id="EUJ21370.1"/>
    </source>
</evidence>
<organism evidence="3 4">
    <name type="scientific">Listeria aquatica FSL S10-1188</name>
    <dbReference type="NCBI Taxonomy" id="1265818"/>
    <lineage>
        <taxon>Bacteria</taxon>
        <taxon>Bacillati</taxon>
        <taxon>Bacillota</taxon>
        <taxon>Bacilli</taxon>
        <taxon>Bacillales</taxon>
        <taxon>Listeriaceae</taxon>
        <taxon>Listeria</taxon>
    </lineage>
</organism>
<dbReference type="InterPro" id="IPR007167">
    <property type="entry name" value="Fe-transptr_FeoA-like"/>
</dbReference>
<gene>
    <name evidence="3" type="ORF">MAQA_01417</name>
</gene>
<proteinExistence type="predicted"/>